<dbReference type="EMBL" id="CP135076">
    <property type="protein sequence ID" value="WNO54036.1"/>
    <property type="molecule type" value="Genomic_DNA"/>
</dbReference>
<keyword evidence="3 5" id="KW-1133">Transmembrane helix</keyword>
<keyword evidence="7" id="KW-1185">Reference proteome</keyword>
<protein>
    <submittedName>
        <fullName evidence="6">DUF1656 domain-containing protein</fullName>
    </submittedName>
</protein>
<evidence type="ECO:0000256" key="5">
    <source>
        <dbReference type="SAM" id="Phobius"/>
    </source>
</evidence>
<proteinExistence type="predicted"/>
<evidence type="ECO:0000313" key="6">
    <source>
        <dbReference type="EMBL" id="WNO54036.1"/>
    </source>
</evidence>
<organism evidence="6 7">
    <name type="scientific">Stakelama saccharophila</name>
    <dbReference type="NCBI Taxonomy" id="3075605"/>
    <lineage>
        <taxon>Bacteria</taxon>
        <taxon>Pseudomonadati</taxon>
        <taxon>Pseudomonadota</taxon>
        <taxon>Alphaproteobacteria</taxon>
        <taxon>Sphingomonadales</taxon>
        <taxon>Sphingomonadaceae</taxon>
        <taxon>Stakelama</taxon>
    </lineage>
</organism>
<evidence type="ECO:0000256" key="3">
    <source>
        <dbReference type="ARBA" id="ARBA00022989"/>
    </source>
</evidence>
<dbReference type="Proteomes" id="UP001302249">
    <property type="component" value="Chromosome"/>
</dbReference>
<gene>
    <name evidence="6" type="ORF">RPR59_01905</name>
</gene>
<keyword evidence="4 5" id="KW-0472">Membrane</keyword>
<feature type="transmembrane region" description="Helical" evidence="5">
    <location>
        <begin position="50"/>
        <end position="75"/>
    </location>
</feature>
<evidence type="ECO:0000256" key="1">
    <source>
        <dbReference type="ARBA" id="ARBA00022475"/>
    </source>
</evidence>
<evidence type="ECO:0000256" key="2">
    <source>
        <dbReference type="ARBA" id="ARBA00022692"/>
    </source>
</evidence>
<reference evidence="6 7" key="1">
    <citation type="submission" date="2023-09" db="EMBL/GenBank/DDBJ databases">
        <authorList>
            <person name="Rey-Velasco X."/>
        </authorList>
    </citation>
    <scope>NUCLEOTIDE SEQUENCE [LARGE SCALE GENOMIC DNA]</scope>
    <source>
        <strain evidence="6 7">W311</strain>
    </source>
</reference>
<name>A0ABZ0B9E4_9SPHN</name>
<evidence type="ECO:0000313" key="7">
    <source>
        <dbReference type="Proteomes" id="UP001302249"/>
    </source>
</evidence>
<keyword evidence="1" id="KW-1003">Cell membrane</keyword>
<dbReference type="InterPro" id="IPR012451">
    <property type="entry name" value="DUF1656"/>
</dbReference>
<sequence>MRGEVAIAGVYMPSLLLLAILAFVLLLPVRMLLDRLGLYRWTGSRPLTDLALFVLMLGLVVLITLPGSTGLHGILP</sequence>
<accession>A0ABZ0B9E4</accession>
<evidence type="ECO:0000256" key="4">
    <source>
        <dbReference type="ARBA" id="ARBA00023136"/>
    </source>
</evidence>
<dbReference type="RefSeq" id="WP_313916098.1">
    <property type="nucleotide sequence ID" value="NZ_CP135076.1"/>
</dbReference>
<dbReference type="Pfam" id="PF07869">
    <property type="entry name" value="DUF1656"/>
    <property type="match status" value="1"/>
</dbReference>
<feature type="transmembrane region" description="Helical" evidence="5">
    <location>
        <begin position="6"/>
        <end position="29"/>
    </location>
</feature>
<keyword evidence="2 5" id="KW-0812">Transmembrane</keyword>